<dbReference type="Proteomes" id="UP000249016">
    <property type="component" value="Unassembled WGS sequence"/>
</dbReference>
<sequence length="196" mass="22362">MQKLTTAHDLQTRLSAVLKTAKTEFATLSDAQLRWKPAPDRWSILECLQHLNLAERFYIRNIQHKVDQLGFLQANATDQVLESDWVGKAMLYAVDPQVKLKVPAPGMVRPRPAADLNPAEVMSQFIDLQTLLHSLLNKAVYLDWNKDKVMTLFGNWLKIRLGDAFLMLVAHTERHIKQAMRVKAEMATFAITTNNL</sequence>
<name>A0A327NUC8_9BACT</name>
<dbReference type="InterPro" id="IPR034660">
    <property type="entry name" value="DinB/YfiT-like"/>
</dbReference>
<reference evidence="2 3" key="1">
    <citation type="submission" date="2018-06" db="EMBL/GenBank/DDBJ databases">
        <title>Spirosoma sp. HMF3257 Genome sequencing and assembly.</title>
        <authorList>
            <person name="Kang H."/>
            <person name="Cha I."/>
            <person name="Kim H."/>
            <person name="Kang J."/>
            <person name="Joh K."/>
        </authorList>
    </citation>
    <scope>NUCLEOTIDE SEQUENCE [LARGE SCALE GENOMIC DNA]</scope>
    <source>
        <strain evidence="2 3">HMF3257</strain>
    </source>
</reference>
<dbReference type="Pfam" id="PF12867">
    <property type="entry name" value="DinB_2"/>
    <property type="match status" value="1"/>
</dbReference>
<comment type="caution">
    <text evidence="2">The sequence shown here is derived from an EMBL/GenBank/DDBJ whole genome shotgun (WGS) entry which is preliminary data.</text>
</comment>
<feature type="domain" description="DinB-like" evidence="1">
    <location>
        <begin position="25"/>
        <end position="179"/>
    </location>
</feature>
<dbReference type="AlphaFoldDB" id="A0A327NUC8"/>
<dbReference type="OrthoDB" id="1524454at2"/>
<evidence type="ECO:0000313" key="2">
    <source>
        <dbReference type="EMBL" id="RAI78173.1"/>
    </source>
</evidence>
<dbReference type="RefSeq" id="WP_111349696.1">
    <property type="nucleotide sequence ID" value="NZ_QLII01000001.1"/>
</dbReference>
<evidence type="ECO:0000259" key="1">
    <source>
        <dbReference type="Pfam" id="PF12867"/>
    </source>
</evidence>
<dbReference type="EMBL" id="QLII01000001">
    <property type="protein sequence ID" value="RAI78173.1"/>
    <property type="molecule type" value="Genomic_DNA"/>
</dbReference>
<protein>
    <submittedName>
        <fullName evidence="2">DinB family protein</fullName>
    </submittedName>
</protein>
<dbReference type="InterPro" id="IPR024775">
    <property type="entry name" value="DinB-like"/>
</dbReference>
<accession>A0A327NUC8</accession>
<proteinExistence type="predicted"/>
<gene>
    <name evidence="2" type="ORF">HMF3257_36130</name>
</gene>
<keyword evidence="3" id="KW-1185">Reference proteome</keyword>
<dbReference type="SUPFAM" id="SSF109854">
    <property type="entry name" value="DinB/YfiT-like putative metalloenzymes"/>
    <property type="match status" value="1"/>
</dbReference>
<organism evidence="2 3">
    <name type="scientific">Spirosoma telluris</name>
    <dbReference type="NCBI Taxonomy" id="2183553"/>
    <lineage>
        <taxon>Bacteria</taxon>
        <taxon>Pseudomonadati</taxon>
        <taxon>Bacteroidota</taxon>
        <taxon>Cytophagia</taxon>
        <taxon>Cytophagales</taxon>
        <taxon>Cytophagaceae</taxon>
        <taxon>Spirosoma</taxon>
    </lineage>
</organism>
<evidence type="ECO:0000313" key="3">
    <source>
        <dbReference type="Proteomes" id="UP000249016"/>
    </source>
</evidence>
<dbReference type="Gene3D" id="1.20.120.450">
    <property type="entry name" value="dinb family like domain"/>
    <property type="match status" value="1"/>
</dbReference>